<feature type="non-terminal residue" evidence="4">
    <location>
        <position position="1"/>
    </location>
</feature>
<dbReference type="PROSITE" id="PS51155">
    <property type="entry name" value="CHIT_BIND_RR_2"/>
    <property type="match status" value="1"/>
</dbReference>
<dbReference type="AlphaFoldDB" id="A0A8J2PC23"/>
<evidence type="ECO:0000313" key="4">
    <source>
        <dbReference type="EMBL" id="CAG7823002.1"/>
    </source>
</evidence>
<gene>
    <name evidence="4" type="ORF">AFUS01_LOCUS33241</name>
</gene>
<dbReference type="InterPro" id="IPR051217">
    <property type="entry name" value="Insect_Cuticle_Struc_Prot"/>
</dbReference>
<name>A0A8J2PC23_9HEXA</name>
<sequence>MNTFGRFLALIISTFYLKSALDARHVPTNGNYLHRPKYMFNYGVNDQKTGDFKSAHEEGRDGFAKGGYSVLQPDGALRVVEYTAHPIEGFKATVHY</sequence>
<evidence type="ECO:0000256" key="1">
    <source>
        <dbReference type="ARBA" id="ARBA00022460"/>
    </source>
</evidence>
<feature type="chain" id="PRO_5035148990" evidence="3">
    <location>
        <begin position="24"/>
        <end position="96"/>
    </location>
</feature>
<dbReference type="Proteomes" id="UP000708208">
    <property type="component" value="Unassembled WGS sequence"/>
</dbReference>
<evidence type="ECO:0000256" key="3">
    <source>
        <dbReference type="SAM" id="SignalP"/>
    </source>
</evidence>
<reference evidence="4" key="1">
    <citation type="submission" date="2021-06" db="EMBL/GenBank/DDBJ databases">
        <authorList>
            <person name="Hodson N. C."/>
            <person name="Mongue J. A."/>
            <person name="Jaron S. K."/>
        </authorList>
    </citation>
    <scope>NUCLEOTIDE SEQUENCE</scope>
</reference>
<dbReference type="InterPro" id="IPR000618">
    <property type="entry name" value="Insect_cuticle"/>
</dbReference>
<dbReference type="GO" id="GO:0005615">
    <property type="term" value="C:extracellular space"/>
    <property type="evidence" value="ECO:0007669"/>
    <property type="project" value="TreeGrafter"/>
</dbReference>
<accession>A0A8J2PC23</accession>
<dbReference type="PANTHER" id="PTHR12236">
    <property type="entry name" value="STRUCTURAL CONTITUENT OF CUTICLE"/>
    <property type="match status" value="1"/>
</dbReference>
<dbReference type="PANTHER" id="PTHR12236:SF95">
    <property type="entry name" value="CUTICULAR PROTEIN 76BD, ISOFORM C-RELATED"/>
    <property type="match status" value="1"/>
</dbReference>
<dbReference type="EMBL" id="CAJVCH010528083">
    <property type="protein sequence ID" value="CAG7823002.1"/>
    <property type="molecule type" value="Genomic_DNA"/>
</dbReference>
<dbReference type="Pfam" id="PF00379">
    <property type="entry name" value="Chitin_bind_4"/>
    <property type="match status" value="1"/>
</dbReference>
<dbReference type="OrthoDB" id="6348134at2759"/>
<proteinExistence type="predicted"/>
<keyword evidence="1 2" id="KW-0193">Cuticle</keyword>
<evidence type="ECO:0000313" key="5">
    <source>
        <dbReference type="Proteomes" id="UP000708208"/>
    </source>
</evidence>
<keyword evidence="3" id="KW-0732">Signal</keyword>
<keyword evidence="5" id="KW-1185">Reference proteome</keyword>
<protein>
    <submittedName>
        <fullName evidence="4">Uncharacterized protein</fullName>
    </submittedName>
</protein>
<evidence type="ECO:0000256" key="2">
    <source>
        <dbReference type="PROSITE-ProRule" id="PRU00497"/>
    </source>
</evidence>
<comment type="caution">
    <text evidence="4">The sequence shown here is derived from an EMBL/GenBank/DDBJ whole genome shotgun (WGS) entry which is preliminary data.</text>
</comment>
<feature type="signal peptide" evidence="3">
    <location>
        <begin position="1"/>
        <end position="23"/>
    </location>
</feature>
<organism evidence="4 5">
    <name type="scientific">Allacma fusca</name>
    <dbReference type="NCBI Taxonomy" id="39272"/>
    <lineage>
        <taxon>Eukaryota</taxon>
        <taxon>Metazoa</taxon>
        <taxon>Ecdysozoa</taxon>
        <taxon>Arthropoda</taxon>
        <taxon>Hexapoda</taxon>
        <taxon>Collembola</taxon>
        <taxon>Symphypleona</taxon>
        <taxon>Sminthuridae</taxon>
        <taxon>Allacma</taxon>
    </lineage>
</organism>
<dbReference type="GO" id="GO:0042302">
    <property type="term" value="F:structural constituent of cuticle"/>
    <property type="evidence" value="ECO:0007669"/>
    <property type="project" value="UniProtKB-UniRule"/>
</dbReference>
<dbReference type="GO" id="GO:0031012">
    <property type="term" value="C:extracellular matrix"/>
    <property type="evidence" value="ECO:0007669"/>
    <property type="project" value="TreeGrafter"/>
</dbReference>